<dbReference type="SUPFAM" id="SSF141868">
    <property type="entry name" value="EAL domain-like"/>
    <property type="match status" value="1"/>
</dbReference>
<dbReference type="InterPro" id="IPR043128">
    <property type="entry name" value="Rev_trsase/Diguanyl_cyclase"/>
</dbReference>
<dbReference type="NCBIfam" id="TIGR00254">
    <property type="entry name" value="GGDEF"/>
    <property type="match status" value="1"/>
</dbReference>
<evidence type="ECO:0000256" key="1">
    <source>
        <dbReference type="SAM" id="Coils"/>
    </source>
</evidence>
<dbReference type="Gene3D" id="3.20.20.450">
    <property type="entry name" value="EAL domain"/>
    <property type="match status" value="1"/>
</dbReference>
<dbReference type="PROSITE" id="PS50883">
    <property type="entry name" value="EAL"/>
    <property type="match status" value="1"/>
</dbReference>
<dbReference type="HOGENOM" id="CLU_000445_70_50_0"/>
<dbReference type="Pfam" id="PF00990">
    <property type="entry name" value="GGDEF"/>
    <property type="match status" value="1"/>
</dbReference>
<protein>
    <submittedName>
        <fullName evidence="5">Signal transduction response regulator</fullName>
    </submittedName>
</protein>
<dbReference type="GO" id="GO:0071111">
    <property type="term" value="F:cyclic-guanylate-specific phosphodiesterase activity"/>
    <property type="evidence" value="ECO:0007669"/>
    <property type="project" value="InterPro"/>
</dbReference>
<dbReference type="KEGG" id="pmx:PERMA_0575"/>
<sequence length="636" mass="73441">MIKDIFNLKAKEFYIGFLMVSIIIFGYIYSIMPTLEETFQKKLINLTVESIEDLSENVIDHILSFTGNEDLVDSIVKNRELLQKTEKLLAILITKHTKYVYIVFKKGKTYRYLVDGSREDKAIPGEIFEPLRSDIWDEVLETGKPRIIMQSGIDIIGFTYLKPIIQNNKVKAILAIDYSAKTIKEIKEIINTTKILIEGILVTSFVFLNIIIYGAIKNIYLRKKAYIDNLTKTYNRNYLEDMASLLNPASYHVALIDLDDFKKINDTYGHDVGDLVLKKIAETIKSSVRKDEDIVIRYGGEEFLVLIKAGRKDKKASINAAERLLRDIRNRKIDINGEEISVTASIGLNIYTERSHSIYDAIKKSDIALYQAKANGKNRIEIYSEKRADQSGYITIGEIQRFLEEKRFICHYQPIVDLHTNKTSHFEALVRFIDEDGNIIYPNKFIPVIENTFLYSRLTKSVIEYNRNILKKHKDLKISINLSPSDLFTDAIIKLLEEVAVQDKLSDRLILEIIENESITSYEKMQNALLRLKSFGYKIGIDDFGSGYSNFIYLITLDVDFLKIDANIIKSIHKDRISYIVTETINNFCKKTDIKTIAEYVENEDIYRMVKSLGIDYGQGYYFSRPVPLEEILKQE</sequence>
<dbReference type="InterPro" id="IPR050706">
    <property type="entry name" value="Cyclic-di-GMP_PDE-like"/>
</dbReference>
<feature type="transmembrane region" description="Helical" evidence="2">
    <location>
        <begin position="12"/>
        <end position="32"/>
    </location>
</feature>
<accession>C0QUK0</accession>
<keyword evidence="1" id="KW-0175">Coiled coil</keyword>
<dbReference type="Gene3D" id="3.30.70.270">
    <property type="match status" value="1"/>
</dbReference>
<feature type="coiled-coil region" evidence="1">
    <location>
        <begin position="311"/>
        <end position="338"/>
    </location>
</feature>
<dbReference type="Proteomes" id="UP000001366">
    <property type="component" value="Chromosome"/>
</dbReference>
<keyword evidence="6" id="KW-1185">Reference proteome</keyword>
<dbReference type="CDD" id="cd01948">
    <property type="entry name" value="EAL"/>
    <property type="match status" value="1"/>
</dbReference>
<gene>
    <name evidence="5" type="ordered locus">PERMA_0575</name>
</gene>
<reference evidence="5 6" key="1">
    <citation type="journal article" date="2009" name="J. Bacteriol.">
        <title>Complete and draft genome sequences of six members of the Aquificales.</title>
        <authorList>
            <person name="Reysenbach A.L."/>
            <person name="Hamamura N."/>
            <person name="Podar M."/>
            <person name="Griffiths E."/>
            <person name="Ferreira S."/>
            <person name="Hochstein R."/>
            <person name="Heidelberg J."/>
            <person name="Johnson J."/>
            <person name="Mead D."/>
            <person name="Pohorille A."/>
            <person name="Sarmiento M."/>
            <person name="Schweighofer K."/>
            <person name="Seshadri R."/>
            <person name="Voytek M.A."/>
        </authorList>
    </citation>
    <scope>NUCLEOTIDE SEQUENCE [LARGE SCALE GENOMIC DNA]</scope>
    <source>
        <strain evidence="6">DSM 14350 / EX-H1</strain>
    </source>
</reference>
<dbReference type="InterPro" id="IPR000160">
    <property type="entry name" value="GGDEF_dom"/>
</dbReference>
<dbReference type="Pfam" id="PF00563">
    <property type="entry name" value="EAL"/>
    <property type="match status" value="1"/>
</dbReference>
<dbReference type="PANTHER" id="PTHR33121:SF71">
    <property type="entry name" value="OXYGEN SENSOR PROTEIN DOSP"/>
    <property type="match status" value="1"/>
</dbReference>
<proteinExistence type="predicted"/>
<keyword evidence="2" id="KW-0472">Membrane</keyword>
<dbReference type="STRING" id="123214.PERMA_0575"/>
<dbReference type="OrthoDB" id="8951at2"/>
<dbReference type="FunFam" id="3.30.70.270:FF:000001">
    <property type="entry name" value="Diguanylate cyclase domain protein"/>
    <property type="match status" value="1"/>
</dbReference>
<dbReference type="eggNOG" id="COG5001">
    <property type="taxonomic scope" value="Bacteria"/>
</dbReference>
<organism evidence="5 6">
    <name type="scientific">Persephonella marina (strain DSM 14350 / EX-H1)</name>
    <dbReference type="NCBI Taxonomy" id="123214"/>
    <lineage>
        <taxon>Bacteria</taxon>
        <taxon>Pseudomonadati</taxon>
        <taxon>Aquificota</taxon>
        <taxon>Aquificia</taxon>
        <taxon>Aquificales</taxon>
        <taxon>Hydrogenothermaceae</taxon>
        <taxon>Persephonella</taxon>
    </lineage>
</organism>
<evidence type="ECO:0000259" key="3">
    <source>
        <dbReference type="PROSITE" id="PS50883"/>
    </source>
</evidence>
<feature type="domain" description="EAL" evidence="3">
    <location>
        <begin position="392"/>
        <end position="636"/>
    </location>
</feature>
<keyword evidence="2" id="KW-1133">Transmembrane helix</keyword>
<dbReference type="SMART" id="SM00052">
    <property type="entry name" value="EAL"/>
    <property type="match status" value="1"/>
</dbReference>
<feature type="domain" description="GGDEF" evidence="4">
    <location>
        <begin position="249"/>
        <end position="385"/>
    </location>
</feature>
<dbReference type="EMBL" id="CP001230">
    <property type="protein sequence ID" value="ACO04171.1"/>
    <property type="molecule type" value="Genomic_DNA"/>
</dbReference>
<dbReference type="SMART" id="SM00267">
    <property type="entry name" value="GGDEF"/>
    <property type="match status" value="1"/>
</dbReference>
<dbReference type="RefSeq" id="WP_012676409.1">
    <property type="nucleotide sequence ID" value="NC_012440.1"/>
</dbReference>
<evidence type="ECO:0000313" key="5">
    <source>
        <dbReference type="EMBL" id="ACO04171.1"/>
    </source>
</evidence>
<dbReference type="InterPro" id="IPR029787">
    <property type="entry name" value="Nucleotide_cyclase"/>
</dbReference>
<evidence type="ECO:0000256" key="2">
    <source>
        <dbReference type="SAM" id="Phobius"/>
    </source>
</evidence>
<dbReference type="InterPro" id="IPR001633">
    <property type="entry name" value="EAL_dom"/>
</dbReference>
<dbReference type="PANTHER" id="PTHR33121">
    <property type="entry name" value="CYCLIC DI-GMP PHOSPHODIESTERASE PDEF"/>
    <property type="match status" value="1"/>
</dbReference>
<evidence type="ECO:0000313" key="6">
    <source>
        <dbReference type="Proteomes" id="UP000001366"/>
    </source>
</evidence>
<dbReference type="CDD" id="cd01949">
    <property type="entry name" value="GGDEF"/>
    <property type="match status" value="1"/>
</dbReference>
<dbReference type="PaxDb" id="123214-PERMA_0575"/>
<dbReference type="PROSITE" id="PS50887">
    <property type="entry name" value="GGDEF"/>
    <property type="match status" value="1"/>
</dbReference>
<evidence type="ECO:0000259" key="4">
    <source>
        <dbReference type="PROSITE" id="PS50887"/>
    </source>
</evidence>
<dbReference type="AlphaFoldDB" id="C0QUK0"/>
<keyword evidence="2" id="KW-0812">Transmembrane</keyword>
<name>C0QUK0_PERMH</name>
<dbReference type="InterPro" id="IPR035919">
    <property type="entry name" value="EAL_sf"/>
</dbReference>
<dbReference type="SUPFAM" id="SSF55073">
    <property type="entry name" value="Nucleotide cyclase"/>
    <property type="match status" value="1"/>
</dbReference>